<reference evidence="3" key="1">
    <citation type="journal article" date="2014" name="Science">
        <title>Ancient hybridizations among the ancestral genomes of bread wheat.</title>
        <authorList>
            <consortium name="International Wheat Genome Sequencing Consortium,"/>
            <person name="Marcussen T."/>
            <person name="Sandve S.R."/>
            <person name="Heier L."/>
            <person name="Spannagl M."/>
            <person name="Pfeifer M."/>
            <person name="Jakobsen K.S."/>
            <person name="Wulff B.B."/>
            <person name="Steuernagel B."/>
            <person name="Mayer K.F."/>
            <person name="Olsen O.A."/>
        </authorList>
    </citation>
    <scope>NUCLEOTIDE SEQUENCE [LARGE SCALE GENOMIC DNA]</scope>
    <source>
        <strain evidence="3">cv. AL8/78</strain>
    </source>
</reference>
<dbReference type="Gramene" id="AET5Gv20666700.21">
    <property type="protein sequence ID" value="AET5Gv20666700.21"/>
    <property type="gene ID" value="AET5Gv20666700"/>
</dbReference>
<feature type="compositionally biased region" description="Polar residues" evidence="1">
    <location>
        <begin position="184"/>
        <end position="207"/>
    </location>
</feature>
<dbReference type="InterPro" id="IPR051294">
    <property type="entry name" value="HORMA_MeioticProgression"/>
</dbReference>
<protein>
    <submittedName>
        <fullName evidence="2">Uncharacterized protein</fullName>
    </submittedName>
</protein>
<reference evidence="3" key="2">
    <citation type="journal article" date="2017" name="Nat. Plants">
        <title>The Aegilops tauschii genome reveals multiple impacts of transposons.</title>
        <authorList>
            <person name="Zhao G."/>
            <person name="Zou C."/>
            <person name="Li K."/>
            <person name="Wang K."/>
            <person name="Li T."/>
            <person name="Gao L."/>
            <person name="Zhang X."/>
            <person name="Wang H."/>
            <person name="Yang Z."/>
            <person name="Liu X."/>
            <person name="Jiang W."/>
            <person name="Mao L."/>
            <person name="Kong X."/>
            <person name="Jiao Y."/>
            <person name="Jia J."/>
        </authorList>
    </citation>
    <scope>NUCLEOTIDE SEQUENCE [LARGE SCALE GENOMIC DNA]</scope>
    <source>
        <strain evidence="3">cv. AL8/78</strain>
    </source>
</reference>
<feature type="compositionally biased region" description="Polar residues" evidence="1">
    <location>
        <begin position="163"/>
        <end position="176"/>
    </location>
</feature>
<feature type="compositionally biased region" description="Basic and acidic residues" evidence="1">
    <location>
        <begin position="219"/>
        <end position="230"/>
    </location>
</feature>
<dbReference type="AlphaFoldDB" id="A0A453L859"/>
<reference evidence="2" key="4">
    <citation type="submission" date="2019-03" db="UniProtKB">
        <authorList>
            <consortium name="EnsemblPlants"/>
        </authorList>
    </citation>
    <scope>IDENTIFICATION</scope>
</reference>
<evidence type="ECO:0000256" key="1">
    <source>
        <dbReference type="SAM" id="MobiDB-lite"/>
    </source>
</evidence>
<sequence>MTHFSDILERLLKDGLLSRAGKDGYAVNKVTDPKTPYIKKEREVAMHNVSPTEGTKNNDADLMYMKALYHALPMDYVTIAKLQGKLDGEANQSTVRKLMDKMVQDGYIKNSGNRRLVTNRKLLEIKKILEVDITDEMAVDTNARPAEFDRRDHQMADQEMKDGSTNGRFQSVGSDLTRTRDLPEQQQNNKDPSRTPTSNRESATSLESGVLGQRIRKSLAREESMCTPDKRTRKTSMVKEPILQQVKRQKS</sequence>
<reference evidence="2" key="5">
    <citation type="journal article" date="2021" name="G3 (Bethesda)">
        <title>Aegilops tauschii genome assembly Aet v5.0 features greater sequence contiguity and improved annotation.</title>
        <authorList>
            <person name="Wang L."/>
            <person name="Zhu T."/>
            <person name="Rodriguez J.C."/>
            <person name="Deal K.R."/>
            <person name="Dubcovsky J."/>
            <person name="McGuire P.E."/>
            <person name="Lux T."/>
            <person name="Spannagl M."/>
            <person name="Mayer K.F.X."/>
            <person name="Baldrich P."/>
            <person name="Meyers B.C."/>
            <person name="Huo N."/>
            <person name="Gu Y.Q."/>
            <person name="Zhou H."/>
            <person name="Devos K.M."/>
            <person name="Bennetzen J.L."/>
            <person name="Unver T."/>
            <person name="Budak H."/>
            <person name="Gulick P.J."/>
            <person name="Galiba G."/>
            <person name="Kalapos B."/>
            <person name="Nelson D.R."/>
            <person name="Li P."/>
            <person name="You F.M."/>
            <person name="Luo M.C."/>
            <person name="Dvorak J."/>
        </authorList>
    </citation>
    <scope>NUCLEOTIDE SEQUENCE [LARGE SCALE GENOMIC DNA]</scope>
    <source>
        <strain evidence="2">cv. AL8/78</strain>
    </source>
</reference>
<name>A0A453L859_AEGTS</name>
<reference evidence="2" key="3">
    <citation type="journal article" date="2017" name="Nature">
        <title>Genome sequence of the progenitor of the wheat D genome Aegilops tauschii.</title>
        <authorList>
            <person name="Luo M.C."/>
            <person name="Gu Y.Q."/>
            <person name="Puiu D."/>
            <person name="Wang H."/>
            <person name="Twardziok S.O."/>
            <person name="Deal K.R."/>
            <person name="Huo N."/>
            <person name="Zhu T."/>
            <person name="Wang L."/>
            <person name="Wang Y."/>
            <person name="McGuire P.E."/>
            <person name="Liu S."/>
            <person name="Long H."/>
            <person name="Ramasamy R.K."/>
            <person name="Rodriguez J.C."/>
            <person name="Van S.L."/>
            <person name="Yuan L."/>
            <person name="Wang Z."/>
            <person name="Xia Z."/>
            <person name="Xiao L."/>
            <person name="Anderson O.D."/>
            <person name="Ouyang S."/>
            <person name="Liang Y."/>
            <person name="Zimin A.V."/>
            <person name="Pertea G."/>
            <person name="Qi P."/>
            <person name="Bennetzen J.L."/>
            <person name="Dai X."/>
            <person name="Dawson M.W."/>
            <person name="Muller H.G."/>
            <person name="Kugler K."/>
            <person name="Rivarola-Duarte L."/>
            <person name="Spannagl M."/>
            <person name="Mayer K.F.X."/>
            <person name="Lu F.H."/>
            <person name="Bevan M.W."/>
            <person name="Leroy P."/>
            <person name="Li P."/>
            <person name="You F.M."/>
            <person name="Sun Q."/>
            <person name="Liu Z."/>
            <person name="Lyons E."/>
            <person name="Wicker T."/>
            <person name="Salzberg S.L."/>
            <person name="Devos K.M."/>
            <person name="Dvorak J."/>
        </authorList>
    </citation>
    <scope>NUCLEOTIDE SEQUENCE [LARGE SCALE GENOMIC DNA]</scope>
    <source>
        <strain evidence="2">cv. AL8/78</strain>
    </source>
</reference>
<accession>A0A453L859</accession>
<dbReference type="EnsemblPlants" id="AET5Gv20666700.21">
    <property type="protein sequence ID" value="AET5Gv20666700.21"/>
    <property type="gene ID" value="AET5Gv20666700"/>
</dbReference>
<evidence type="ECO:0000313" key="2">
    <source>
        <dbReference type="EnsemblPlants" id="AET5Gv20666700.21"/>
    </source>
</evidence>
<evidence type="ECO:0000313" key="3">
    <source>
        <dbReference type="Proteomes" id="UP000015105"/>
    </source>
</evidence>
<dbReference type="Proteomes" id="UP000015105">
    <property type="component" value="Chromosome 5D"/>
</dbReference>
<keyword evidence="3" id="KW-1185">Reference proteome</keyword>
<organism evidence="2 3">
    <name type="scientific">Aegilops tauschii subsp. strangulata</name>
    <name type="common">Goatgrass</name>
    <dbReference type="NCBI Taxonomy" id="200361"/>
    <lineage>
        <taxon>Eukaryota</taxon>
        <taxon>Viridiplantae</taxon>
        <taxon>Streptophyta</taxon>
        <taxon>Embryophyta</taxon>
        <taxon>Tracheophyta</taxon>
        <taxon>Spermatophyta</taxon>
        <taxon>Magnoliopsida</taxon>
        <taxon>Liliopsida</taxon>
        <taxon>Poales</taxon>
        <taxon>Poaceae</taxon>
        <taxon>BOP clade</taxon>
        <taxon>Pooideae</taxon>
        <taxon>Triticodae</taxon>
        <taxon>Triticeae</taxon>
        <taxon>Triticinae</taxon>
        <taxon>Aegilops</taxon>
    </lineage>
</organism>
<dbReference type="PANTHER" id="PTHR48225">
    <property type="entry name" value="HORMA DOMAIN-CONTAINING PROTEIN 1"/>
    <property type="match status" value="1"/>
</dbReference>
<feature type="region of interest" description="Disordered" evidence="1">
    <location>
        <begin position="157"/>
        <end position="251"/>
    </location>
</feature>
<dbReference type="PANTHER" id="PTHR48225:SF7">
    <property type="entry name" value="MEIOSIS-SPECIFIC PROTEIN HOP1"/>
    <property type="match status" value="1"/>
</dbReference>
<proteinExistence type="predicted"/>